<feature type="compositionally biased region" description="Polar residues" evidence="7">
    <location>
        <begin position="1870"/>
        <end position="1881"/>
    </location>
</feature>
<accession>A0AAV7GL24</accession>
<dbReference type="PANTHER" id="PTHR10799">
    <property type="entry name" value="SNF2/RAD54 HELICASE FAMILY"/>
    <property type="match status" value="1"/>
</dbReference>
<dbReference type="InterPro" id="IPR038718">
    <property type="entry name" value="SNF2-like_sf"/>
</dbReference>
<dbReference type="PROSITE" id="PS51194">
    <property type="entry name" value="HELICASE_CTER"/>
    <property type="match status" value="1"/>
</dbReference>
<dbReference type="Gene3D" id="3.40.50.10810">
    <property type="entry name" value="Tandem AAA-ATPase domain"/>
    <property type="match status" value="1"/>
</dbReference>
<dbReference type="GO" id="GO:0005634">
    <property type="term" value="C:nucleus"/>
    <property type="evidence" value="ECO:0007669"/>
    <property type="project" value="UniProtKB-SubCell"/>
</dbReference>
<dbReference type="InterPro" id="IPR027417">
    <property type="entry name" value="P-loop_NTPase"/>
</dbReference>
<feature type="compositionally biased region" description="Polar residues" evidence="7">
    <location>
        <begin position="1826"/>
        <end position="1841"/>
    </location>
</feature>
<keyword evidence="4 6" id="KW-0103">Bromodomain</keyword>
<dbReference type="Pfam" id="PF08880">
    <property type="entry name" value="QLQ"/>
    <property type="match status" value="1"/>
</dbReference>
<evidence type="ECO:0000256" key="5">
    <source>
        <dbReference type="ARBA" id="ARBA00023242"/>
    </source>
</evidence>
<dbReference type="GO" id="GO:0016787">
    <property type="term" value="F:hydrolase activity"/>
    <property type="evidence" value="ECO:0007669"/>
    <property type="project" value="UniProtKB-KW"/>
</dbReference>
<keyword evidence="3" id="KW-0804">Transcription</keyword>
<feature type="domain" description="Helicase C-terminal" evidence="10">
    <location>
        <begin position="1417"/>
        <end position="1594"/>
    </location>
</feature>
<evidence type="ECO:0000259" key="8">
    <source>
        <dbReference type="PROSITE" id="PS50014"/>
    </source>
</evidence>
<feature type="compositionally biased region" description="Low complexity" evidence="7">
    <location>
        <begin position="193"/>
        <end position="202"/>
    </location>
</feature>
<keyword evidence="13" id="KW-1185">Reference proteome</keyword>
<dbReference type="InterPro" id="IPR001650">
    <property type="entry name" value="Helicase_C-like"/>
</dbReference>
<reference evidence="12 13" key="1">
    <citation type="journal article" date="2021" name="Hortic Res">
        <title>Chromosome-scale assembly of the Dendrobium chrysotoxum genome enhances the understanding of orchid evolution.</title>
        <authorList>
            <person name="Zhang Y."/>
            <person name="Zhang G.Q."/>
            <person name="Zhang D."/>
            <person name="Liu X.D."/>
            <person name="Xu X.Y."/>
            <person name="Sun W.H."/>
            <person name="Yu X."/>
            <person name="Zhu X."/>
            <person name="Wang Z.W."/>
            <person name="Zhao X."/>
            <person name="Zhong W.Y."/>
            <person name="Chen H."/>
            <person name="Yin W.L."/>
            <person name="Huang T."/>
            <person name="Niu S.C."/>
            <person name="Liu Z.J."/>
        </authorList>
    </citation>
    <scope>NUCLEOTIDE SEQUENCE [LARGE SCALE GENOMIC DNA]</scope>
    <source>
        <strain evidence="12">Lindl</strain>
    </source>
</reference>
<dbReference type="Gene3D" id="1.20.5.170">
    <property type="match status" value="1"/>
</dbReference>
<keyword evidence="2" id="KW-0378">Hydrolase</keyword>
<keyword evidence="5" id="KW-0539">Nucleus</keyword>
<dbReference type="FunFam" id="3.40.50.300:FF:000762">
    <property type="entry name" value="ATP-dependent helicase BRM"/>
    <property type="match status" value="1"/>
</dbReference>
<evidence type="ECO:0000256" key="6">
    <source>
        <dbReference type="PROSITE-ProRule" id="PRU00035"/>
    </source>
</evidence>
<feature type="domain" description="Helicase ATP-binding" evidence="9">
    <location>
        <begin position="1105"/>
        <end position="1270"/>
    </location>
</feature>
<feature type="compositionally biased region" description="Acidic residues" evidence="7">
    <location>
        <begin position="1736"/>
        <end position="1760"/>
    </location>
</feature>
<dbReference type="Pfam" id="PF00271">
    <property type="entry name" value="Helicase_C"/>
    <property type="match status" value="1"/>
</dbReference>
<feature type="compositionally biased region" description="Polar residues" evidence="7">
    <location>
        <begin position="2253"/>
        <end position="2273"/>
    </location>
</feature>
<evidence type="ECO:0000259" key="9">
    <source>
        <dbReference type="PROSITE" id="PS51192"/>
    </source>
</evidence>
<dbReference type="Gene3D" id="3.40.50.300">
    <property type="entry name" value="P-loop containing nucleotide triphosphate hydrolases"/>
    <property type="match status" value="1"/>
</dbReference>
<dbReference type="FunFam" id="3.40.50.10810:FF:000017">
    <property type="entry name" value="ATP-dependent helicase BRM"/>
    <property type="match status" value="1"/>
</dbReference>
<evidence type="ECO:0000259" key="10">
    <source>
        <dbReference type="PROSITE" id="PS51194"/>
    </source>
</evidence>
<dbReference type="EMBL" id="JAGFBR010000013">
    <property type="protein sequence ID" value="KAH0456470.1"/>
    <property type="molecule type" value="Genomic_DNA"/>
</dbReference>
<sequence>MYIHTPLSFRVLLDLGLVVNVPLAIAAGRSWYSGRRSTLPIFDFVSEIHVSKEQVPENRFCSLIEPAFGVDGLMVMKGSSVMNSGGDMPGNGRNPVAPPPQSRPNSSSSASPSSSSSALSAHGHLGFESIQQLQLQQQQQQQQQQHLAFRQSLQQQQQSQQHQHLRRAEVEDSLKAYHTGGMHGVIGRTNLPSSSSAMSIHQSQRKFDDALAQPMDENQSRGQVLSQQMQNPVHQAYLQFALQNAQQKYHGNLLAQQQGKVGLVGSTRRDQDVPMNTLKMQDLASLQVTNQAHATVFKRPGETFSHFEKQLEQCQTSVDQKSELKHPQMVTGQLTATNVTRPMQSLNSQAIMQNTSSSQMAIQLQAMQTWAQEHNIDLSLPSNLNLMTQFLPLWQQGRMAAFQKHNEPNMAASQSNLPSSKQQVVFSQGGNENTGQGNSFGELVTQGGTVNSQKTFTQASLINNGGSASEPNLYNMQVQQQSLPLSRENLNDKVVKHLTAVGNGGSMMQIPKSSSILKQSFDQLNADNTIMGSDALRMQHTKLEQGAQTMSPPAVTSSEDVTVQMPPQIGSMPMPHQSIGFTKPQLYVLKAQILAFRRLKRGEHALPPEVLQAIAPPPLDNQLRQVSPPSGMVTQERQAVNNIEGLARHVQADDKAPQLPSVRKGHSFPKDESSIEEKGAITCHSQITTGITSESARVASQMNAEQNNKSFVKSELQELEKSSENVLTKGDNSVEKVKVDAGQTEKPAPIANIALAKDALVRKYHGPLFDFPSFIKKNDLGSNTINYASNLVLLYDAKDLLFDEGMDVLNKKRAENLRKISGLLAVNLERKRIRPDLVLKLQIEERKLRLLELQSHLRDKVDREQQEIMAMSDRPYRKFVKQCERQRIDLIRQVQQLQKASREKQLKSIFQWRKKLLESHWAIRDARTTRNRGVAKYHERMLREFSKRKDDDRNKRMEALKNNDVDRYREMLLEQQTNVPGDAAQRYVVLSSFLSQTEEYLLKLGGKITAAKNSQEMEEAANAAAAAARAQGFSEEEVKAAAACAGQEVLIRNKFSEMNAPKENSSVNKYYNLAHAVSERVVRQPSMLKTGTLRDYQLVGLQWMLSLYNNKLNGILADEMGLGKTVQVMALIAYLMEFKGNYGPHLIIVPNAVLVNWKSELLNWLPSITCIFYVGGKDQRSKLFTHEVLSVKFNVLVTTYEFIMYDRSKLSKINWNYIIIDEAQRMKDRESVLARDLDRYRCQRRLLLTGTPLQNDLKELWSLLNLLLPEVFDNRKAFHDWFSKPFQRDGPSQNTEEDDWLETEKKVIIIHRLHQILEPFMLRRRVEDVAIVLRCRMSAMQSAIYDWIKSTGTIRVNPEDELHRVQRNPMYQIKMYKSLKNKCMELRKVCNHPLLNYPYYNDYSKDFIVRSCGKLWILDRILLKLHRAGHRVLLFSTMTKLLDIIEEYLQWRNLIYRRIDGTTSLEDREAAIVDFNRPNSDCFIFLLSIRAAGRGLNLQSADTVVIYDPDPNPQNEEQAVARAHRIGQKREVKVIYMEAVVDKITSFQREDEIRIGGGGDLDDELAGEDRYIGSIESLIRNNIQQYKIDMADEVINAGRFDQRTTHEERRMTLETLLHDEERYQENVHDVPSLQEVNRMIARSEEEVELFDQMDEEFDWTGDMVKYSQVPKWLCAGTKELNAVTASLSKKPSKNMLESNIHMDHTELFFGSSLNKTERRGRLRGSSNTKSLSIYAEFDDEDGDDFDASSEDLLDDGEADGEGEIGELEEEELNGAIDAPPSNKEQSDEEGLVCEDGIYNSSQLMEGNRSVNMAEEAGSTGSSSGSKKLTQPVTPFSSQKFGSLSALESRKCPPSKSTPDELEEGEIAVSGDSQMDLQQSGSWAHDREEGEEEQVLQPKFKRRRSIRIRPRHHVERLVEKSNNNRSFSEHGSQMLLPMNHDYDLQLRTDQDLDVFTEDRMDMSSASHKKRRNLPSRKAISVTKENSGKSAYGSGPSVPAEDATEHSRGSWNGRAVSIASQNLIVLKMPDSTQRKLNDSFPMQCKNVISKLHRKVEKDGSQVFPVLGDFLRRKENYGFKNLVGKTSVLLDLQRIEQRVDNLEYNGVADFIADVQLMLKNVVQYCNYSHEVKCEAAMIHDLFFDIMKIAFPETDFREARNVRAFFGPAATAAAPSPRQPSLSQSRRLPQMETRPSSSPTKARSHTSALQEDRQDFGPAHPADLVICKKRRNDRDKQRVGPSSPVTPRWMGPPLPPANQNRPSPARSPITNRSTRTPFQRDSHMVHPDGSPSGLSPGLKEVQWAKPVKKMRTDSGKRRPSHL</sequence>
<dbReference type="SMART" id="SM00487">
    <property type="entry name" value="DEXDc"/>
    <property type="match status" value="1"/>
</dbReference>
<dbReference type="InterPro" id="IPR000330">
    <property type="entry name" value="SNF2_N"/>
</dbReference>
<feature type="region of interest" description="Disordered" evidence="7">
    <location>
        <begin position="2167"/>
        <end position="2318"/>
    </location>
</feature>
<feature type="compositionally biased region" description="Polar residues" evidence="7">
    <location>
        <begin position="2189"/>
        <end position="2205"/>
    </location>
</feature>
<evidence type="ECO:0000256" key="4">
    <source>
        <dbReference type="ARBA" id="ARBA00023117"/>
    </source>
</evidence>
<dbReference type="PROSITE" id="PS51192">
    <property type="entry name" value="HELICASE_ATP_BIND_1"/>
    <property type="match status" value="1"/>
</dbReference>
<evidence type="ECO:0000256" key="7">
    <source>
        <dbReference type="SAM" id="MobiDB-lite"/>
    </source>
</evidence>
<dbReference type="InterPro" id="IPR001487">
    <property type="entry name" value="Bromodomain"/>
</dbReference>
<evidence type="ECO:0000256" key="3">
    <source>
        <dbReference type="ARBA" id="ARBA00023015"/>
    </source>
</evidence>
<feature type="domain" description="Bromo" evidence="8">
    <location>
        <begin position="2087"/>
        <end position="2129"/>
    </location>
</feature>
<dbReference type="SMART" id="SM00951">
    <property type="entry name" value="QLQ"/>
    <property type="match status" value="1"/>
</dbReference>
<dbReference type="Pfam" id="PF00439">
    <property type="entry name" value="Bromodomain"/>
    <property type="match status" value="1"/>
</dbReference>
<dbReference type="InterPro" id="IPR014001">
    <property type="entry name" value="Helicase_ATP-bd"/>
</dbReference>
<keyword evidence="3" id="KW-0805">Transcription regulation</keyword>
<feature type="region of interest" description="Disordered" evidence="7">
    <location>
        <begin position="1733"/>
        <end position="1760"/>
    </location>
</feature>
<dbReference type="Proteomes" id="UP000775213">
    <property type="component" value="Unassembled WGS sequence"/>
</dbReference>
<dbReference type="PROSITE" id="PS51666">
    <property type="entry name" value="QLQ"/>
    <property type="match status" value="1"/>
</dbReference>
<dbReference type="GO" id="GO:0006355">
    <property type="term" value="P:regulation of DNA-templated transcription"/>
    <property type="evidence" value="ECO:0007669"/>
    <property type="project" value="InterPro"/>
</dbReference>
<evidence type="ECO:0000313" key="13">
    <source>
        <dbReference type="Proteomes" id="UP000775213"/>
    </source>
</evidence>
<evidence type="ECO:0000256" key="1">
    <source>
        <dbReference type="ARBA" id="ARBA00004123"/>
    </source>
</evidence>
<comment type="subcellular location">
    <subcellularLocation>
        <location evidence="1">Nucleus</location>
    </subcellularLocation>
</comment>
<evidence type="ECO:0000256" key="2">
    <source>
        <dbReference type="ARBA" id="ARBA00022801"/>
    </source>
</evidence>
<proteinExistence type="predicted"/>
<feature type="region of interest" description="Disordered" evidence="7">
    <location>
        <begin position="1960"/>
        <end position="2010"/>
    </location>
</feature>
<dbReference type="SMART" id="SM00490">
    <property type="entry name" value="HELICc"/>
    <property type="match status" value="1"/>
</dbReference>
<feature type="region of interest" description="Disordered" evidence="7">
    <location>
        <begin position="180"/>
        <end position="205"/>
    </location>
</feature>
<dbReference type="SUPFAM" id="SSF47370">
    <property type="entry name" value="Bromodomain"/>
    <property type="match status" value="1"/>
</dbReference>
<feature type="domain" description="QLQ" evidence="11">
    <location>
        <begin position="580"/>
        <end position="616"/>
    </location>
</feature>
<dbReference type="SMART" id="SM00297">
    <property type="entry name" value="BROMO"/>
    <property type="match status" value="1"/>
</dbReference>
<feature type="region of interest" description="Disordered" evidence="7">
    <location>
        <begin position="1812"/>
        <end position="1896"/>
    </location>
</feature>
<dbReference type="SUPFAM" id="SSF52540">
    <property type="entry name" value="P-loop containing nucleoside triphosphate hydrolases"/>
    <property type="match status" value="2"/>
</dbReference>
<dbReference type="InterPro" id="IPR036427">
    <property type="entry name" value="Bromodomain-like_sf"/>
</dbReference>
<evidence type="ECO:0008006" key="14">
    <source>
        <dbReference type="Google" id="ProtNLM"/>
    </source>
</evidence>
<evidence type="ECO:0000313" key="12">
    <source>
        <dbReference type="EMBL" id="KAH0456470.1"/>
    </source>
</evidence>
<feature type="compositionally biased region" description="Low complexity" evidence="7">
    <location>
        <begin position="103"/>
        <end position="121"/>
    </location>
</feature>
<protein>
    <recommendedName>
        <fullName evidence="14">ATP-dependent helicase BRM</fullName>
    </recommendedName>
</protein>
<gene>
    <name evidence="12" type="ORF">IEQ34_014377</name>
</gene>
<dbReference type="PROSITE" id="PS50014">
    <property type="entry name" value="BROMODOMAIN_2"/>
    <property type="match status" value="1"/>
</dbReference>
<dbReference type="InterPro" id="IPR049730">
    <property type="entry name" value="SNF2/RAD54-like_C"/>
</dbReference>
<comment type="caution">
    <text evidence="12">The sequence shown here is derived from an EMBL/GenBank/DDBJ whole genome shotgun (WGS) entry which is preliminary data.</text>
</comment>
<dbReference type="CDD" id="cd18793">
    <property type="entry name" value="SF2_C_SNF"/>
    <property type="match status" value="1"/>
</dbReference>
<dbReference type="InterPro" id="IPR014978">
    <property type="entry name" value="Gln-Leu-Gln_QLQ"/>
</dbReference>
<dbReference type="GO" id="GO:0005524">
    <property type="term" value="F:ATP binding"/>
    <property type="evidence" value="ECO:0007669"/>
    <property type="project" value="InterPro"/>
</dbReference>
<feature type="compositionally biased region" description="Low complexity" evidence="7">
    <location>
        <begin position="2167"/>
        <end position="2186"/>
    </location>
</feature>
<name>A0AAV7GL24_DENCH</name>
<dbReference type="Pfam" id="PF00176">
    <property type="entry name" value="SNF2-rel_dom"/>
    <property type="match status" value="1"/>
</dbReference>
<evidence type="ECO:0000259" key="11">
    <source>
        <dbReference type="PROSITE" id="PS51666"/>
    </source>
</evidence>
<organism evidence="12 13">
    <name type="scientific">Dendrobium chrysotoxum</name>
    <name type="common">Orchid</name>
    <dbReference type="NCBI Taxonomy" id="161865"/>
    <lineage>
        <taxon>Eukaryota</taxon>
        <taxon>Viridiplantae</taxon>
        <taxon>Streptophyta</taxon>
        <taxon>Embryophyta</taxon>
        <taxon>Tracheophyta</taxon>
        <taxon>Spermatophyta</taxon>
        <taxon>Magnoliopsida</taxon>
        <taxon>Liliopsida</taxon>
        <taxon>Asparagales</taxon>
        <taxon>Orchidaceae</taxon>
        <taxon>Epidendroideae</taxon>
        <taxon>Malaxideae</taxon>
        <taxon>Dendrobiinae</taxon>
        <taxon>Dendrobium</taxon>
    </lineage>
</organism>
<feature type="region of interest" description="Disordered" evidence="7">
    <location>
        <begin position="81"/>
        <end position="121"/>
    </location>
</feature>
<dbReference type="Gene3D" id="1.20.920.10">
    <property type="entry name" value="Bromodomain-like"/>
    <property type="match status" value="1"/>
</dbReference>